<dbReference type="RefSeq" id="WP_265268188.1">
    <property type="nucleotide sequence ID" value="NZ_JANFAV010000002.1"/>
</dbReference>
<feature type="transmembrane region" description="Helical" evidence="8">
    <location>
        <begin position="21"/>
        <end position="39"/>
    </location>
</feature>
<feature type="domain" description="Signal transduction histidine kinase HWE region" evidence="9">
    <location>
        <begin position="135"/>
        <end position="215"/>
    </location>
</feature>
<dbReference type="GO" id="GO:0005524">
    <property type="term" value="F:ATP binding"/>
    <property type="evidence" value="ECO:0007669"/>
    <property type="project" value="UniProtKB-KW"/>
</dbReference>
<evidence type="ECO:0000256" key="8">
    <source>
        <dbReference type="SAM" id="Phobius"/>
    </source>
</evidence>
<keyword evidence="8" id="KW-0472">Membrane</keyword>
<comment type="caution">
    <text evidence="10">The sequence shown here is derived from an EMBL/GenBank/DDBJ whole genome shotgun (WGS) entry which is preliminary data.</text>
</comment>
<dbReference type="Proteomes" id="UP001165565">
    <property type="component" value="Unassembled WGS sequence"/>
</dbReference>
<evidence type="ECO:0000256" key="7">
    <source>
        <dbReference type="ARBA" id="ARBA00022840"/>
    </source>
</evidence>
<keyword evidence="11" id="KW-1185">Reference proteome</keyword>
<comment type="catalytic activity">
    <reaction evidence="1">
        <text>ATP + protein L-histidine = ADP + protein N-phospho-L-histidine.</text>
        <dbReference type="EC" id="2.7.13.3"/>
    </reaction>
</comment>
<evidence type="ECO:0000259" key="9">
    <source>
        <dbReference type="SMART" id="SM00911"/>
    </source>
</evidence>
<keyword evidence="5" id="KW-0547">Nucleotide-binding</keyword>
<dbReference type="Gene3D" id="3.30.565.10">
    <property type="entry name" value="Histidine kinase-like ATPase, C-terminal domain"/>
    <property type="match status" value="1"/>
</dbReference>
<protein>
    <recommendedName>
        <fullName evidence="2">histidine kinase</fullName>
        <ecNumber evidence="2">2.7.13.3</ecNumber>
    </recommendedName>
</protein>
<dbReference type="InterPro" id="IPR011102">
    <property type="entry name" value="Sig_transdc_His_kinase_HWE"/>
</dbReference>
<evidence type="ECO:0000256" key="5">
    <source>
        <dbReference type="ARBA" id="ARBA00022741"/>
    </source>
</evidence>
<dbReference type="SMART" id="SM00911">
    <property type="entry name" value="HWE_HK"/>
    <property type="match status" value="1"/>
</dbReference>
<name>A0AA42CTC0_9SPHN</name>
<evidence type="ECO:0000313" key="10">
    <source>
        <dbReference type="EMBL" id="MCW6534258.1"/>
    </source>
</evidence>
<keyword evidence="4" id="KW-0808">Transferase</keyword>
<keyword evidence="6 10" id="KW-0418">Kinase</keyword>
<reference evidence="10" key="1">
    <citation type="submission" date="2022-06" db="EMBL/GenBank/DDBJ databases">
        <title>Sphingomonas sp. nov. isolated from rhizosphere soil of tomato.</title>
        <authorList>
            <person name="Dong H."/>
            <person name="Gao R."/>
        </authorList>
    </citation>
    <scope>NUCLEOTIDE SEQUENCE</scope>
    <source>
        <strain evidence="10">MMSM24</strain>
    </source>
</reference>
<dbReference type="AlphaFoldDB" id="A0AA42CTC0"/>
<evidence type="ECO:0000256" key="3">
    <source>
        <dbReference type="ARBA" id="ARBA00022553"/>
    </source>
</evidence>
<dbReference type="PANTHER" id="PTHR41523:SF7">
    <property type="entry name" value="HISTIDINE KINASE"/>
    <property type="match status" value="1"/>
</dbReference>
<dbReference type="InterPro" id="IPR036890">
    <property type="entry name" value="HATPase_C_sf"/>
</dbReference>
<evidence type="ECO:0000256" key="1">
    <source>
        <dbReference type="ARBA" id="ARBA00000085"/>
    </source>
</evidence>
<keyword evidence="8" id="KW-1133">Transmembrane helix</keyword>
<evidence type="ECO:0000256" key="4">
    <source>
        <dbReference type="ARBA" id="ARBA00022679"/>
    </source>
</evidence>
<evidence type="ECO:0000256" key="6">
    <source>
        <dbReference type="ARBA" id="ARBA00022777"/>
    </source>
</evidence>
<dbReference type="PANTHER" id="PTHR41523">
    <property type="entry name" value="TWO-COMPONENT SYSTEM SENSOR PROTEIN"/>
    <property type="match status" value="1"/>
</dbReference>
<evidence type="ECO:0000256" key="2">
    <source>
        <dbReference type="ARBA" id="ARBA00012438"/>
    </source>
</evidence>
<dbReference type="EMBL" id="JANFAV010000002">
    <property type="protein sequence ID" value="MCW6534258.1"/>
    <property type="molecule type" value="Genomic_DNA"/>
</dbReference>
<proteinExistence type="predicted"/>
<dbReference type="EC" id="2.7.13.3" evidence="2"/>
<feature type="transmembrane region" description="Helical" evidence="8">
    <location>
        <begin position="51"/>
        <end position="73"/>
    </location>
</feature>
<dbReference type="GO" id="GO:0004673">
    <property type="term" value="F:protein histidine kinase activity"/>
    <property type="evidence" value="ECO:0007669"/>
    <property type="project" value="UniProtKB-EC"/>
</dbReference>
<dbReference type="Pfam" id="PF07536">
    <property type="entry name" value="HWE_HK"/>
    <property type="match status" value="1"/>
</dbReference>
<keyword evidence="7" id="KW-0067">ATP-binding</keyword>
<keyword evidence="3" id="KW-0597">Phosphoprotein</keyword>
<organism evidence="10 11">
    <name type="scientific">Sphingomonas lycopersici</name>
    <dbReference type="NCBI Taxonomy" id="2951807"/>
    <lineage>
        <taxon>Bacteria</taxon>
        <taxon>Pseudomonadati</taxon>
        <taxon>Pseudomonadota</taxon>
        <taxon>Alphaproteobacteria</taxon>
        <taxon>Sphingomonadales</taxon>
        <taxon>Sphingomonadaceae</taxon>
        <taxon>Sphingomonas</taxon>
    </lineage>
</organism>
<gene>
    <name evidence="10" type="ORF">NEE01_05600</name>
</gene>
<accession>A0AA42CTC0</accession>
<sequence length="318" mass="34356">MTRIGFVKHAILTGTRSRAGLVLFVVLSIAVPTLVRFGFEPLLQGRIPYLTYFPAVMLAGILVDWPAAAIVALGSLITNDLLFRPAASFTANEALARELLFLLVSATLIFLGQTLRRTVTELDAAARREAFLAAELGHRSKNNLALIGAIARRCLRPDESAEDFLERLLPRIQALAQAQDLLTRRDCEPCELRTLVEDALKPFADHGGISVEGPETPISAAECTPLVMAVHELATNASKYGALSVPEGRVAVSWDGAGRDGVTIVWQESNGPRVEPPLRRGLGSRLIDRHPAFRAVSLEFPPDGARCSIALKPAAARS</sequence>
<evidence type="ECO:0000313" key="11">
    <source>
        <dbReference type="Proteomes" id="UP001165565"/>
    </source>
</evidence>
<feature type="transmembrane region" description="Helical" evidence="8">
    <location>
        <begin position="94"/>
        <end position="112"/>
    </location>
</feature>
<keyword evidence="8" id="KW-0812">Transmembrane</keyword>